<evidence type="ECO:0000256" key="5">
    <source>
        <dbReference type="ARBA" id="ARBA00022989"/>
    </source>
</evidence>
<keyword evidence="4 12" id="KW-0812">Transmembrane</keyword>
<keyword evidence="10" id="KW-1071">Ligand-gated ion channel</keyword>
<dbReference type="AlphaFoldDB" id="A0A2T7NWK5"/>
<evidence type="ECO:0000259" key="14">
    <source>
        <dbReference type="SMART" id="SM00079"/>
    </source>
</evidence>
<evidence type="ECO:0000256" key="9">
    <source>
        <dbReference type="ARBA" id="ARBA00023180"/>
    </source>
</evidence>
<reference evidence="16 17" key="1">
    <citation type="submission" date="2018-04" db="EMBL/GenBank/DDBJ databases">
        <title>The genome of golden apple snail Pomacea canaliculata provides insight into stress tolerance and invasive adaptation.</title>
        <authorList>
            <person name="Liu C."/>
            <person name="Liu B."/>
            <person name="Ren Y."/>
            <person name="Zhang Y."/>
            <person name="Wang H."/>
            <person name="Li S."/>
            <person name="Jiang F."/>
            <person name="Yin L."/>
            <person name="Zhang G."/>
            <person name="Qian W."/>
            <person name="Fan W."/>
        </authorList>
    </citation>
    <scope>NUCLEOTIDE SEQUENCE [LARGE SCALE GENOMIC DNA]</scope>
    <source>
        <strain evidence="16">SZHN2017</strain>
        <tissue evidence="16">Muscle</tissue>
    </source>
</reference>
<dbReference type="SMART" id="SM00079">
    <property type="entry name" value="PBPe"/>
    <property type="match status" value="1"/>
</dbReference>
<evidence type="ECO:0000256" key="8">
    <source>
        <dbReference type="ARBA" id="ARBA00023170"/>
    </source>
</evidence>
<dbReference type="SMART" id="SM00918">
    <property type="entry name" value="Lig_chan-Glu_bd"/>
    <property type="match status" value="1"/>
</dbReference>
<evidence type="ECO:0008006" key="18">
    <source>
        <dbReference type="Google" id="ProtNLM"/>
    </source>
</evidence>
<dbReference type="InterPro" id="IPR052192">
    <property type="entry name" value="Insect_Ionotropic_Sensory_Rcpt"/>
</dbReference>
<dbReference type="SUPFAM" id="SSF53850">
    <property type="entry name" value="Periplasmic binding protein-like II"/>
    <property type="match status" value="1"/>
</dbReference>
<accession>A0A2T7NWK5</accession>
<dbReference type="Proteomes" id="UP000245119">
    <property type="component" value="Linkage Group LG8"/>
</dbReference>
<protein>
    <recommendedName>
        <fullName evidence="18">Ionotropic glutamate receptor L-glutamate and glycine-binding domain-containing protein</fullName>
    </recommendedName>
</protein>
<keyword evidence="13" id="KW-0732">Signal</keyword>
<comment type="subcellular location">
    <subcellularLocation>
        <location evidence="1">Cell membrane</location>
        <topology evidence="1">Multi-pass membrane protein</topology>
    </subcellularLocation>
</comment>
<dbReference type="Gene3D" id="3.40.190.10">
    <property type="entry name" value="Periplasmic binding protein-like II"/>
    <property type="match status" value="2"/>
</dbReference>
<dbReference type="InterPro" id="IPR019594">
    <property type="entry name" value="Glu/Gly-bd"/>
</dbReference>
<organism evidence="16 17">
    <name type="scientific">Pomacea canaliculata</name>
    <name type="common">Golden apple snail</name>
    <dbReference type="NCBI Taxonomy" id="400727"/>
    <lineage>
        <taxon>Eukaryota</taxon>
        <taxon>Metazoa</taxon>
        <taxon>Spiralia</taxon>
        <taxon>Lophotrochozoa</taxon>
        <taxon>Mollusca</taxon>
        <taxon>Gastropoda</taxon>
        <taxon>Caenogastropoda</taxon>
        <taxon>Architaenioglossa</taxon>
        <taxon>Ampullarioidea</taxon>
        <taxon>Ampullariidae</taxon>
        <taxon>Pomacea</taxon>
    </lineage>
</organism>
<keyword evidence="9" id="KW-0325">Glycoprotein</keyword>
<evidence type="ECO:0000256" key="7">
    <source>
        <dbReference type="ARBA" id="ARBA00023136"/>
    </source>
</evidence>
<comment type="caution">
    <text evidence="16">The sequence shown here is derived from an EMBL/GenBank/DDBJ whole genome shotgun (WGS) entry which is preliminary data.</text>
</comment>
<keyword evidence="7 12" id="KW-0472">Membrane</keyword>
<keyword evidence="2" id="KW-0813">Transport</keyword>
<dbReference type="EMBL" id="PZQS01000008">
    <property type="protein sequence ID" value="PVD25544.1"/>
    <property type="molecule type" value="Genomic_DNA"/>
</dbReference>
<dbReference type="GO" id="GO:0005886">
    <property type="term" value="C:plasma membrane"/>
    <property type="evidence" value="ECO:0007669"/>
    <property type="project" value="UniProtKB-SubCell"/>
</dbReference>
<name>A0A2T7NWK5_POMCA</name>
<keyword evidence="17" id="KW-1185">Reference proteome</keyword>
<gene>
    <name evidence="16" type="ORF">C0Q70_13200</name>
</gene>
<keyword evidence="11" id="KW-0407">Ion channel</keyword>
<keyword evidence="3" id="KW-1003">Cell membrane</keyword>
<evidence type="ECO:0000256" key="1">
    <source>
        <dbReference type="ARBA" id="ARBA00004651"/>
    </source>
</evidence>
<evidence type="ECO:0000313" key="17">
    <source>
        <dbReference type="Proteomes" id="UP000245119"/>
    </source>
</evidence>
<evidence type="ECO:0000256" key="12">
    <source>
        <dbReference type="SAM" id="Phobius"/>
    </source>
</evidence>
<evidence type="ECO:0000256" key="11">
    <source>
        <dbReference type="ARBA" id="ARBA00023303"/>
    </source>
</evidence>
<keyword evidence="8" id="KW-0675">Receptor</keyword>
<feature type="domain" description="Ionotropic glutamate receptor C-terminal" evidence="14">
    <location>
        <begin position="198"/>
        <end position="444"/>
    </location>
</feature>
<sequence>MCSWFLSIAFIVMVEQQLTTMAAEMSRYQHCCEELQTLKIILGSEVTDCLQEECESAVEDLRSSSASNGSCPLSAATICRHFSDLQERNWWTDDDSITDSHAMAAQIQQVIDAATWHDCVIVYDISNSDCSISMYFTPVGRDALQAAAYDSQLGRTSGLEMLTQWIVVTPRSTPFLDRLQEAAHGFDNVVVISETAVKLTSTTDTLQDNMPPFVSSPSADADESEFSGLCIDLLRELASSLNFTYELKLPVLHEGWGIEDDNRTWNGLVGLLHKREVDLVVAPLSFTPDKSLVMETTVPYYHNNLAAVFKKRDPLLDKWRIYMRSELGLLPGVTMSSDNESKNPVYRALGEHLLVFARSDPGVISLNISEQQRKVRGGNFALLVESSMAEAWTRDNCDLSSVVDTDVSFPYGVYLPKGSDYTELLNDFILKIWEANLASKWMENSMADSNICVKDVVSDNPHIAVADVQSVLYVSIVGMVLALIALATEWLVFKNPRLREWVTKAANAFVDGFQRRHVSDNEDASVTEDADLKSSSDFPWRSDDAVRPWSAPVASTANLRRRLWGRRSHSRGSGITRKW</sequence>
<keyword evidence="6" id="KW-0406">Ion transport</keyword>
<feature type="chain" id="PRO_5015451294" description="Ionotropic glutamate receptor L-glutamate and glycine-binding domain-containing protein" evidence="13">
    <location>
        <begin position="17"/>
        <end position="579"/>
    </location>
</feature>
<evidence type="ECO:0000256" key="2">
    <source>
        <dbReference type="ARBA" id="ARBA00022448"/>
    </source>
</evidence>
<dbReference type="PANTHER" id="PTHR42643:SF24">
    <property type="entry name" value="IONOTROPIC RECEPTOR 60A"/>
    <property type="match status" value="1"/>
</dbReference>
<evidence type="ECO:0000256" key="6">
    <source>
        <dbReference type="ARBA" id="ARBA00023065"/>
    </source>
</evidence>
<dbReference type="GO" id="GO:0050906">
    <property type="term" value="P:detection of stimulus involved in sensory perception"/>
    <property type="evidence" value="ECO:0007669"/>
    <property type="project" value="UniProtKB-ARBA"/>
</dbReference>
<feature type="domain" description="Ionotropic glutamate receptor L-glutamate and glycine-binding" evidence="15">
    <location>
        <begin position="212"/>
        <end position="274"/>
    </location>
</feature>
<proteinExistence type="predicted"/>
<evidence type="ECO:0000256" key="10">
    <source>
        <dbReference type="ARBA" id="ARBA00023286"/>
    </source>
</evidence>
<evidence type="ECO:0000313" key="16">
    <source>
        <dbReference type="EMBL" id="PVD25544.1"/>
    </source>
</evidence>
<keyword evidence="5 12" id="KW-1133">Transmembrane helix</keyword>
<feature type="signal peptide" evidence="13">
    <location>
        <begin position="1"/>
        <end position="16"/>
    </location>
</feature>
<evidence type="ECO:0000259" key="15">
    <source>
        <dbReference type="SMART" id="SM00918"/>
    </source>
</evidence>
<dbReference type="PANTHER" id="PTHR42643">
    <property type="entry name" value="IONOTROPIC RECEPTOR 20A-RELATED"/>
    <property type="match status" value="1"/>
</dbReference>
<evidence type="ECO:0000256" key="4">
    <source>
        <dbReference type="ARBA" id="ARBA00022692"/>
    </source>
</evidence>
<dbReference type="GO" id="GO:0015276">
    <property type="term" value="F:ligand-gated monoatomic ion channel activity"/>
    <property type="evidence" value="ECO:0007669"/>
    <property type="project" value="InterPro"/>
</dbReference>
<evidence type="ECO:0000256" key="13">
    <source>
        <dbReference type="SAM" id="SignalP"/>
    </source>
</evidence>
<evidence type="ECO:0000256" key="3">
    <source>
        <dbReference type="ARBA" id="ARBA00022475"/>
    </source>
</evidence>
<feature type="transmembrane region" description="Helical" evidence="12">
    <location>
        <begin position="471"/>
        <end position="493"/>
    </location>
</feature>
<dbReference type="InterPro" id="IPR001320">
    <property type="entry name" value="Iontro_rcpt_C"/>
</dbReference>
<dbReference type="Pfam" id="PF10613">
    <property type="entry name" value="Lig_chan-Glu_bd"/>
    <property type="match status" value="1"/>
</dbReference>
<dbReference type="OrthoDB" id="9997229at2759"/>